<evidence type="ECO:0000256" key="1">
    <source>
        <dbReference type="SAM" id="Phobius"/>
    </source>
</evidence>
<dbReference type="EMBL" id="MGGI01000015">
    <property type="protein sequence ID" value="OGM26262.1"/>
    <property type="molecule type" value="Genomic_DNA"/>
</dbReference>
<dbReference type="SUPFAM" id="SSF54523">
    <property type="entry name" value="Pili subunits"/>
    <property type="match status" value="1"/>
</dbReference>
<dbReference type="Proteomes" id="UP000178851">
    <property type="component" value="Unassembled WGS sequence"/>
</dbReference>
<dbReference type="InterPro" id="IPR012902">
    <property type="entry name" value="N_methyl_site"/>
</dbReference>
<accession>A0A1F7YG72</accession>
<protein>
    <recommendedName>
        <fullName evidence="4">General secretion pathway GspH domain-containing protein</fullName>
    </recommendedName>
</protein>
<feature type="transmembrane region" description="Helical" evidence="1">
    <location>
        <begin position="12"/>
        <end position="34"/>
    </location>
</feature>
<keyword evidence="1" id="KW-1133">Transmembrane helix</keyword>
<comment type="caution">
    <text evidence="2">The sequence shown here is derived from an EMBL/GenBank/DDBJ whole genome shotgun (WGS) entry which is preliminary data.</text>
</comment>
<sequence length="164" mass="18077">MKKDCPIRGFTIVELLVVIGMFAILFAFSTVNLFNIQPSTSYATDESLIISDIREQAIRAMSGDSSSVASITHYDWGIYFETSRYTLFRGSIYNSSDPSNYVVNLDSGVQFSVIDLPSQSIVFSRVTGEVVGFQATHNSVTLQNTFTSQQKIISINAYGVVSVN</sequence>
<dbReference type="Pfam" id="PF07963">
    <property type="entry name" value="N_methyl"/>
    <property type="match status" value="1"/>
</dbReference>
<name>A0A1F7YG72_9BACT</name>
<organism evidence="2 3">
    <name type="scientific">Candidatus Woesebacteria bacterium RIFCSPHIGHO2_01_FULL_39_28</name>
    <dbReference type="NCBI Taxonomy" id="1802496"/>
    <lineage>
        <taxon>Bacteria</taxon>
        <taxon>Candidatus Woeseibacteriota</taxon>
    </lineage>
</organism>
<evidence type="ECO:0008006" key="4">
    <source>
        <dbReference type="Google" id="ProtNLM"/>
    </source>
</evidence>
<proteinExistence type="predicted"/>
<reference evidence="2 3" key="1">
    <citation type="journal article" date="2016" name="Nat. Commun.">
        <title>Thousands of microbial genomes shed light on interconnected biogeochemical processes in an aquifer system.</title>
        <authorList>
            <person name="Anantharaman K."/>
            <person name="Brown C.T."/>
            <person name="Hug L.A."/>
            <person name="Sharon I."/>
            <person name="Castelle C.J."/>
            <person name="Probst A.J."/>
            <person name="Thomas B.C."/>
            <person name="Singh A."/>
            <person name="Wilkins M.J."/>
            <person name="Karaoz U."/>
            <person name="Brodie E.L."/>
            <person name="Williams K.H."/>
            <person name="Hubbard S.S."/>
            <person name="Banfield J.F."/>
        </authorList>
    </citation>
    <scope>NUCLEOTIDE SEQUENCE [LARGE SCALE GENOMIC DNA]</scope>
</reference>
<gene>
    <name evidence="2" type="ORF">A2627_04240</name>
</gene>
<dbReference type="NCBIfam" id="TIGR02532">
    <property type="entry name" value="IV_pilin_GFxxxE"/>
    <property type="match status" value="1"/>
</dbReference>
<keyword evidence="1" id="KW-0472">Membrane</keyword>
<evidence type="ECO:0000313" key="3">
    <source>
        <dbReference type="Proteomes" id="UP000178851"/>
    </source>
</evidence>
<dbReference type="AlphaFoldDB" id="A0A1F7YG72"/>
<evidence type="ECO:0000313" key="2">
    <source>
        <dbReference type="EMBL" id="OGM26262.1"/>
    </source>
</evidence>
<keyword evidence="1" id="KW-0812">Transmembrane</keyword>
<dbReference type="InterPro" id="IPR045584">
    <property type="entry name" value="Pilin-like"/>
</dbReference>